<dbReference type="CDD" id="cd00093">
    <property type="entry name" value="HTH_XRE"/>
    <property type="match status" value="1"/>
</dbReference>
<dbReference type="Pfam" id="PF01381">
    <property type="entry name" value="HTH_3"/>
    <property type="match status" value="1"/>
</dbReference>
<dbReference type="Gene3D" id="1.10.260.40">
    <property type="entry name" value="lambda repressor-like DNA-binding domains"/>
    <property type="match status" value="1"/>
</dbReference>
<dbReference type="GO" id="GO:0003677">
    <property type="term" value="F:DNA binding"/>
    <property type="evidence" value="ECO:0007669"/>
    <property type="project" value="InterPro"/>
</dbReference>
<feature type="domain" description="HTH cro/C1-type" evidence="1">
    <location>
        <begin position="18"/>
        <end position="73"/>
    </location>
</feature>
<dbReference type="Gene3D" id="2.30.110.10">
    <property type="entry name" value="Electron Transport, Fmn-binding Protein, Chain A"/>
    <property type="match status" value="1"/>
</dbReference>
<dbReference type="InterPro" id="IPR001387">
    <property type="entry name" value="Cro/C1-type_HTH"/>
</dbReference>
<dbReference type="EMBL" id="CAJVAX010000018">
    <property type="protein sequence ID" value="CAG7646304.1"/>
    <property type="molecule type" value="Genomic_DNA"/>
</dbReference>
<dbReference type="InterPro" id="IPR024747">
    <property type="entry name" value="Pyridox_Oxase-rel"/>
</dbReference>
<dbReference type="Pfam" id="PF12900">
    <property type="entry name" value="Pyridox_ox_2"/>
    <property type="match status" value="1"/>
</dbReference>
<evidence type="ECO:0000313" key="2">
    <source>
        <dbReference type="EMBL" id="CAG7646304.1"/>
    </source>
</evidence>
<proteinExistence type="predicted"/>
<dbReference type="PROSITE" id="PS50943">
    <property type="entry name" value="HTH_CROC1"/>
    <property type="match status" value="1"/>
</dbReference>
<dbReference type="InterPro" id="IPR010982">
    <property type="entry name" value="Lambda_DNA-bd_dom_sf"/>
</dbReference>
<evidence type="ECO:0000313" key="3">
    <source>
        <dbReference type="Proteomes" id="UP001153328"/>
    </source>
</evidence>
<dbReference type="AlphaFoldDB" id="A0A9W4H2Y4"/>
<name>A0A9W4H2Y4_9ACTN</name>
<dbReference type="SUPFAM" id="SSF47413">
    <property type="entry name" value="lambda repressor-like DNA-binding domains"/>
    <property type="match status" value="1"/>
</dbReference>
<protein>
    <submittedName>
        <fullName evidence="2">HTH cro/C1-type domain-containing protein</fullName>
    </submittedName>
</protein>
<dbReference type="Proteomes" id="UP001153328">
    <property type="component" value="Unassembled WGS sequence"/>
</dbReference>
<evidence type="ECO:0000259" key="1">
    <source>
        <dbReference type="PROSITE" id="PS50943"/>
    </source>
</evidence>
<gene>
    <name evidence="2" type="ORF">SBRY_40380</name>
</gene>
<keyword evidence="3" id="KW-1185">Reference proteome</keyword>
<dbReference type="InterPro" id="IPR012349">
    <property type="entry name" value="Split_barrel_FMN-bd"/>
</dbReference>
<accession>A0A9W4H2Y4</accession>
<dbReference type="SMART" id="SM00530">
    <property type="entry name" value="HTH_XRE"/>
    <property type="match status" value="1"/>
</dbReference>
<sequence length="221" mass="23605">MKAMSPNPAPTGDIGRRLALRREELSLTREQVAERAGIAPGYLQYVEEQPSAVPGLTFLLRVAEALETTVPRLRGAETGLPPGLGEAAEHPAFTVVEPEECLALLSDHGVGRIALTTDEGPAIVPVNYDMVDGAVVFRTAPPSVPSRAAGQEVAFEVDRIDEALSEGWSVLVLGAAAEVTDPADILDLQERARTTPWAGGDRPVWMRIDPVRITGRRITAG</sequence>
<organism evidence="2 3">
    <name type="scientific">Actinacidiphila bryophytorum</name>
    <dbReference type="NCBI Taxonomy" id="1436133"/>
    <lineage>
        <taxon>Bacteria</taxon>
        <taxon>Bacillati</taxon>
        <taxon>Actinomycetota</taxon>
        <taxon>Actinomycetes</taxon>
        <taxon>Kitasatosporales</taxon>
        <taxon>Streptomycetaceae</taxon>
        <taxon>Actinacidiphila</taxon>
    </lineage>
</organism>
<comment type="caution">
    <text evidence="2">The sequence shown here is derived from an EMBL/GenBank/DDBJ whole genome shotgun (WGS) entry which is preliminary data.</text>
</comment>
<reference evidence="2" key="1">
    <citation type="submission" date="2021-06" db="EMBL/GenBank/DDBJ databases">
        <authorList>
            <person name="Arsene-Ploetze F."/>
        </authorList>
    </citation>
    <scope>NUCLEOTIDE SEQUENCE</scope>
    <source>
        <strain evidence="2">SBRY1</strain>
    </source>
</reference>
<dbReference type="SUPFAM" id="SSF50475">
    <property type="entry name" value="FMN-binding split barrel"/>
    <property type="match status" value="1"/>
</dbReference>